<evidence type="ECO:0000256" key="8">
    <source>
        <dbReference type="SAM" id="Phobius"/>
    </source>
</evidence>
<comment type="caution">
    <text evidence="10">The sequence shown here is derived from an EMBL/GenBank/DDBJ whole genome shotgun (WGS) entry which is preliminary data.</text>
</comment>
<dbReference type="PANTHER" id="PTHR30572">
    <property type="entry name" value="MEMBRANE COMPONENT OF TRANSPORTER-RELATED"/>
    <property type="match status" value="1"/>
</dbReference>
<keyword evidence="5 8" id="KW-0472">Membrane</keyword>
<dbReference type="GO" id="GO:0022857">
    <property type="term" value="F:transmembrane transporter activity"/>
    <property type="evidence" value="ECO:0007669"/>
    <property type="project" value="TreeGrafter"/>
</dbReference>
<feature type="domain" description="ABC3 transporter permease C-terminal" evidence="9">
    <location>
        <begin position="723"/>
        <end position="822"/>
    </location>
</feature>
<protein>
    <submittedName>
        <fullName evidence="10">FtsX-like permease family protein</fullName>
    </submittedName>
</protein>
<name>A0A9D1RPM7_9CORY</name>
<reference evidence="10" key="1">
    <citation type="journal article" date="2021" name="PeerJ">
        <title>Extensive microbial diversity within the chicken gut microbiome revealed by metagenomics and culture.</title>
        <authorList>
            <person name="Gilroy R."/>
            <person name="Ravi A."/>
            <person name="Getino M."/>
            <person name="Pursley I."/>
            <person name="Horton D.L."/>
            <person name="Alikhan N.F."/>
            <person name="Baker D."/>
            <person name="Gharbi K."/>
            <person name="Hall N."/>
            <person name="Watson M."/>
            <person name="Adriaenssens E.M."/>
            <person name="Foster-Nyarko E."/>
            <person name="Jarju S."/>
            <person name="Secka A."/>
            <person name="Antonio M."/>
            <person name="Oren A."/>
            <person name="Chaudhuri R.R."/>
            <person name="La Ragione R."/>
            <person name="Hildebrand F."/>
            <person name="Pallen M.J."/>
        </authorList>
    </citation>
    <scope>NUCLEOTIDE SEQUENCE</scope>
    <source>
        <strain evidence="10">CHK32-1732</strain>
    </source>
</reference>
<feature type="region of interest" description="Disordered" evidence="7">
    <location>
        <begin position="65"/>
        <end position="88"/>
    </location>
</feature>
<proteinExistence type="inferred from homology"/>
<dbReference type="AlphaFoldDB" id="A0A9D1RPM7"/>
<dbReference type="PANTHER" id="PTHR30572:SF4">
    <property type="entry name" value="ABC TRANSPORTER PERMEASE YTRF"/>
    <property type="match status" value="1"/>
</dbReference>
<reference evidence="10" key="2">
    <citation type="submission" date="2021-04" db="EMBL/GenBank/DDBJ databases">
        <authorList>
            <person name="Gilroy R."/>
        </authorList>
    </citation>
    <scope>NUCLEOTIDE SEQUENCE</scope>
    <source>
        <strain evidence="10">CHK32-1732</strain>
    </source>
</reference>
<keyword evidence="4 8" id="KW-1133">Transmembrane helix</keyword>
<feature type="transmembrane region" description="Helical" evidence="8">
    <location>
        <begin position="765"/>
        <end position="790"/>
    </location>
</feature>
<dbReference type="EMBL" id="DXGC01000093">
    <property type="protein sequence ID" value="HIW92211.1"/>
    <property type="molecule type" value="Genomic_DNA"/>
</dbReference>
<accession>A0A9D1RPM7</accession>
<evidence type="ECO:0000313" key="10">
    <source>
        <dbReference type="EMBL" id="HIW92211.1"/>
    </source>
</evidence>
<keyword evidence="2" id="KW-1003">Cell membrane</keyword>
<evidence type="ECO:0000256" key="7">
    <source>
        <dbReference type="SAM" id="MobiDB-lite"/>
    </source>
</evidence>
<feature type="transmembrane region" description="Helical" evidence="8">
    <location>
        <begin position="417"/>
        <end position="440"/>
    </location>
</feature>
<dbReference type="Pfam" id="PF02687">
    <property type="entry name" value="FtsX"/>
    <property type="match status" value="2"/>
</dbReference>
<feature type="domain" description="ABC3 transporter permease C-terminal" evidence="9">
    <location>
        <begin position="278"/>
        <end position="396"/>
    </location>
</feature>
<comment type="subcellular location">
    <subcellularLocation>
        <location evidence="1">Cell membrane</location>
        <topology evidence="1">Multi-pass membrane protein</topology>
    </subcellularLocation>
</comment>
<dbReference type="Proteomes" id="UP000824190">
    <property type="component" value="Unassembled WGS sequence"/>
</dbReference>
<feature type="transmembrane region" description="Helical" evidence="8">
    <location>
        <begin position="367"/>
        <end position="396"/>
    </location>
</feature>
<feature type="transmembrane region" description="Helical" evidence="8">
    <location>
        <begin position="722"/>
        <end position="744"/>
    </location>
</feature>
<keyword evidence="3 8" id="KW-0812">Transmembrane</keyword>
<evidence type="ECO:0000256" key="5">
    <source>
        <dbReference type="ARBA" id="ARBA00023136"/>
    </source>
</evidence>
<feature type="transmembrane region" description="Helical" evidence="8">
    <location>
        <begin position="446"/>
        <end position="475"/>
    </location>
</feature>
<evidence type="ECO:0000256" key="3">
    <source>
        <dbReference type="ARBA" id="ARBA00022692"/>
    </source>
</evidence>
<evidence type="ECO:0000256" key="6">
    <source>
        <dbReference type="ARBA" id="ARBA00038076"/>
    </source>
</evidence>
<feature type="transmembrane region" description="Helical" evidence="8">
    <location>
        <begin position="810"/>
        <end position="828"/>
    </location>
</feature>
<evidence type="ECO:0000256" key="1">
    <source>
        <dbReference type="ARBA" id="ARBA00004651"/>
    </source>
</evidence>
<feature type="transmembrane region" description="Helical" evidence="8">
    <location>
        <begin position="279"/>
        <end position="299"/>
    </location>
</feature>
<gene>
    <name evidence="10" type="ORF">H9870_11190</name>
</gene>
<organism evidence="10 11">
    <name type="scientific">Candidatus Corynebacterium avicola</name>
    <dbReference type="NCBI Taxonomy" id="2838527"/>
    <lineage>
        <taxon>Bacteria</taxon>
        <taxon>Bacillati</taxon>
        <taxon>Actinomycetota</taxon>
        <taxon>Actinomycetes</taxon>
        <taxon>Mycobacteriales</taxon>
        <taxon>Corynebacteriaceae</taxon>
        <taxon>Corynebacterium</taxon>
    </lineage>
</organism>
<dbReference type="InterPro" id="IPR050250">
    <property type="entry name" value="Macrolide_Exporter_MacB"/>
</dbReference>
<feature type="transmembrane region" description="Helical" evidence="8">
    <location>
        <begin position="320"/>
        <end position="347"/>
    </location>
</feature>
<dbReference type="InterPro" id="IPR003838">
    <property type="entry name" value="ABC3_permease_C"/>
</dbReference>
<evidence type="ECO:0000313" key="11">
    <source>
        <dbReference type="Proteomes" id="UP000824190"/>
    </source>
</evidence>
<feature type="transmembrane region" description="Helical" evidence="8">
    <location>
        <begin position="21"/>
        <end position="44"/>
    </location>
</feature>
<sequence>MRTPITLTLLGHELGAKRRTLSLFLAVVLGGTLAVAAIVLGGTLQQRIDTGAQVNYEGSDLVVRSSSSDSSSGASADTAGSAGAVSDAVPAGISPEDVDAINDIDGVADADGITKARAGLWVDGSVTPTAVESLPSEDFRWQEPAQGRFPTEATEVALGTETMKSAGVSLGDVVTLATDEAGDGQFTVVGTVDTRGALDYESADYAVVTPELAQAFAGTDGSNEVRVALTPEADENAVIDEINARVPGGWPETTSALVKGTEATYSIGLGALSTMINGFALVAAVVALTVLATVVWASLPGRRRQLALMRLVGATKSQITTVLVLETAVIAAVGAVLAIPIGIGLSYLALPAVAMVPGVPTIPWSQVVIPVAPLVAVPVVAVVGAVLAVAVPAFLAGGVPPAAALRRSSVAEPSRPTATVVALVAVAVLALLLVVVATVGGTRTTAVVAVLFVLALILAVPALCRVGAGLAARIAGERHPLGEIGAAEVRSFPGRTAATGLAAMLAATVMALSWVTLSSVGAISGDHSSDSSGPELQVGAYAGQAALDPVVVQALSDVDGVDTSVPVETGDARLSGDGTRLNTGIVAGDAADFAEATDGQFPLSQSDEDTVYLPASEQTPFRDGSSVTLTGPDGEKPLTVRYVQDLPISGLIAPQMMSEVGIDTSTPAVWLSLDDDANRADVLESVQTLAIIGGDLPVTGTAVNDAKVDQLITSAQRIATPMLGVAVLIAIIGSVVTMTAALRGRTGEFAVLRLLGMESRQLRRLVGAETVTVGVVSVVIGLAAGTLLGWAASSALADTLGVARHASLPLIALLVMGAVTVVSLRVAVTGAIDRTSYVPPAVALRDANLGGNQ</sequence>
<dbReference type="GO" id="GO:0005886">
    <property type="term" value="C:plasma membrane"/>
    <property type="evidence" value="ECO:0007669"/>
    <property type="project" value="UniProtKB-SubCell"/>
</dbReference>
<comment type="similarity">
    <text evidence="6">Belongs to the ABC-4 integral membrane protein family.</text>
</comment>
<evidence type="ECO:0000256" key="4">
    <source>
        <dbReference type="ARBA" id="ARBA00022989"/>
    </source>
</evidence>
<evidence type="ECO:0000256" key="2">
    <source>
        <dbReference type="ARBA" id="ARBA00022475"/>
    </source>
</evidence>
<evidence type="ECO:0000259" key="9">
    <source>
        <dbReference type="Pfam" id="PF02687"/>
    </source>
</evidence>